<dbReference type="InterPro" id="IPR001320">
    <property type="entry name" value="Iontro_rcpt_C"/>
</dbReference>
<feature type="domain" description="Solute-binding protein family 3/N-terminal" evidence="3">
    <location>
        <begin position="44"/>
        <end position="274"/>
    </location>
</feature>
<comment type="caution">
    <text evidence="5">The sequence shown here is derived from an EMBL/GenBank/DDBJ whole genome shotgun (WGS) entry which is preliminary data.</text>
</comment>
<dbReference type="PROSITE" id="PS51257">
    <property type="entry name" value="PROKAR_LIPOPROTEIN"/>
    <property type="match status" value="1"/>
</dbReference>
<feature type="domain" description="Ionotropic glutamate receptor C-terminal" evidence="4">
    <location>
        <begin position="44"/>
        <end position="273"/>
    </location>
</feature>
<evidence type="ECO:0000313" key="6">
    <source>
        <dbReference type="Proteomes" id="UP001415169"/>
    </source>
</evidence>
<protein>
    <submittedName>
        <fullName evidence="5">ABC transporter substrate-binding protein</fullName>
    </submittedName>
</protein>
<dbReference type="Pfam" id="PF00497">
    <property type="entry name" value="SBP_bac_3"/>
    <property type="match status" value="1"/>
</dbReference>
<feature type="signal peptide" evidence="2">
    <location>
        <begin position="1"/>
        <end position="24"/>
    </location>
</feature>
<feature type="chain" id="PRO_5046492950" evidence="2">
    <location>
        <begin position="25"/>
        <end position="281"/>
    </location>
</feature>
<keyword evidence="6" id="KW-1185">Reference proteome</keyword>
<evidence type="ECO:0000256" key="1">
    <source>
        <dbReference type="ARBA" id="ARBA00022729"/>
    </source>
</evidence>
<keyword evidence="1 2" id="KW-0732">Signal</keyword>
<organism evidence="5 6">
    <name type="scientific">Gryllotalpicola daejeonensis</name>
    <dbReference type="NCBI Taxonomy" id="993087"/>
    <lineage>
        <taxon>Bacteria</taxon>
        <taxon>Bacillati</taxon>
        <taxon>Actinomycetota</taxon>
        <taxon>Actinomycetes</taxon>
        <taxon>Micrococcales</taxon>
        <taxon>Microbacteriaceae</taxon>
        <taxon>Gryllotalpicola</taxon>
    </lineage>
</organism>
<dbReference type="PANTHER" id="PTHR35936:SF19">
    <property type="entry name" value="AMINO-ACID-BINDING PROTEIN YXEM-RELATED"/>
    <property type="match status" value="1"/>
</dbReference>
<dbReference type="Proteomes" id="UP001415169">
    <property type="component" value="Unassembled WGS sequence"/>
</dbReference>
<dbReference type="EMBL" id="BAABBV010000001">
    <property type="protein sequence ID" value="GAA4159768.1"/>
    <property type="molecule type" value="Genomic_DNA"/>
</dbReference>
<dbReference type="RefSeq" id="WP_344791106.1">
    <property type="nucleotide sequence ID" value="NZ_BAABBV010000001.1"/>
</dbReference>
<evidence type="ECO:0000313" key="5">
    <source>
        <dbReference type="EMBL" id="GAA4159768.1"/>
    </source>
</evidence>
<dbReference type="Gene3D" id="3.40.190.10">
    <property type="entry name" value="Periplasmic binding protein-like II"/>
    <property type="match status" value="2"/>
</dbReference>
<sequence length="281" mass="28945">MPARTRIAAVALAAAAALALTACSAGGSNSSSSADSAGYVTKGKLTIATSQPAYAPWVDDNKPQSGKGFEAAVAYAVADKLGFSKSDVVWVRDDFDKSIAPGPKDFDLNLQQFSITAARKKAVDFSSPYYTTSQVVITSGSSKAADAASLADLKGDLIGAMTGTTSYTEAVADIKPTQQVQAFNSNDDAVAALKAGQVDAIVVDLPTGFYVTSAELDDGKIIGQLPAVKGATGDQFGIVLPKGSSLTKKVSAAVDALRKDGTLDKLQQEWLNSQGNAPLLK</sequence>
<dbReference type="PANTHER" id="PTHR35936">
    <property type="entry name" value="MEMBRANE-BOUND LYTIC MUREIN TRANSGLYCOSYLASE F"/>
    <property type="match status" value="1"/>
</dbReference>
<dbReference type="InterPro" id="IPR001638">
    <property type="entry name" value="Solute-binding_3/MltF_N"/>
</dbReference>
<name>A0ABP7ZJ71_9MICO</name>
<dbReference type="SUPFAM" id="SSF53850">
    <property type="entry name" value="Periplasmic binding protein-like II"/>
    <property type="match status" value="1"/>
</dbReference>
<reference evidence="5" key="1">
    <citation type="journal article" date="2014" name="Int. J. Syst. Evol. Microbiol.">
        <title>Complete genome of a new Firmicutes species belonging to the dominant human colonic microbiota ('Ruminococcus bicirculans') reveals two chromosomes and a selective capacity to utilize plant glucans.</title>
        <authorList>
            <consortium name="NISC Comparative Sequencing Program"/>
            <person name="Wegmann U."/>
            <person name="Louis P."/>
            <person name="Goesmann A."/>
            <person name="Henrissat B."/>
            <person name="Duncan S.H."/>
            <person name="Flint H.J."/>
        </authorList>
    </citation>
    <scope>NUCLEOTIDE SEQUENCE</scope>
    <source>
        <strain evidence="5">JCM 17590</strain>
    </source>
</reference>
<reference evidence="5" key="2">
    <citation type="submission" date="2023-12" db="EMBL/GenBank/DDBJ databases">
        <authorList>
            <person name="Sun Q."/>
            <person name="Inoue M."/>
        </authorList>
    </citation>
    <scope>NUCLEOTIDE SEQUENCE</scope>
    <source>
        <strain evidence="5">JCM 17590</strain>
    </source>
</reference>
<evidence type="ECO:0000256" key="2">
    <source>
        <dbReference type="SAM" id="SignalP"/>
    </source>
</evidence>
<dbReference type="CDD" id="cd13530">
    <property type="entry name" value="PBP2_peptides_like"/>
    <property type="match status" value="1"/>
</dbReference>
<evidence type="ECO:0000259" key="3">
    <source>
        <dbReference type="SMART" id="SM00062"/>
    </source>
</evidence>
<accession>A0ABP7ZJ71</accession>
<evidence type="ECO:0000259" key="4">
    <source>
        <dbReference type="SMART" id="SM00079"/>
    </source>
</evidence>
<dbReference type="SMART" id="SM00079">
    <property type="entry name" value="PBPe"/>
    <property type="match status" value="1"/>
</dbReference>
<dbReference type="SMART" id="SM00062">
    <property type="entry name" value="PBPb"/>
    <property type="match status" value="1"/>
</dbReference>
<proteinExistence type="predicted"/>
<gene>
    <name evidence="5" type="ORF">GCM10022286_14710</name>
</gene>